<dbReference type="STRING" id="180088.A0A1J8Q2P9"/>
<keyword evidence="3" id="KW-1185">Reference proteome</keyword>
<evidence type="ECO:0000313" key="3">
    <source>
        <dbReference type="Proteomes" id="UP000183567"/>
    </source>
</evidence>
<accession>A0A1J8Q2P9</accession>
<evidence type="ECO:0000256" key="1">
    <source>
        <dbReference type="SAM" id="MobiDB-lite"/>
    </source>
</evidence>
<dbReference type="OrthoDB" id="2686689at2759"/>
<comment type="caution">
    <text evidence="2">The sequence shown here is derived from an EMBL/GenBank/DDBJ whole genome shotgun (WGS) entry which is preliminary data.</text>
</comment>
<sequence length="148" mass="15854">MITALDAATTSSSDPPDAIPVGLGSRISQRSVERPPIDIDPTDLATSDVGRVSHTRLAELYHCHPQTICRRLLYYGLSAPGPSVYVDETRLDGSTARTYFPGSSSDLSLLSDGGLGWLIFRVDSRRLAVGWLTVTSCGSVSVFHTDAS</sequence>
<dbReference type="Proteomes" id="UP000183567">
    <property type="component" value="Unassembled WGS sequence"/>
</dbReference>
<organism evidence="2 3">
    <name type="scientific">Rhizopogon vesiculosus</name>
    <dbReference type="NCBI Taxonomy" id="180088"/>
    <lineage>
        <taxon>Eukaryota</taxon>
        <taxon>Fungi</taxon>
        <taxon>Dikarya</taxon>
        <taxon>Basidiomycota</taxon>
        <taxon>Agaricomycotina</taxon>
        <taxon>Agaricomycetes</taxon>
        <taxon>Agaricomycetidae</taxon>
        <taxon>Boletales</taxon>
        <taxon>Suillineae</taxon>
        <taxon>Rhizopogonaceae</taxon>
        <taxon>Rhizopogon</taxon>
    </lineage>
</organism>
<name>A0A1J8Q2P9_9AGAM</name>
<protein>
    <submittedName>
        <fullName evidence="2">Uncharacterized protein</fullName>
    </submittedName>
</protein>
<feature type="region of interest" description="Disordered" evidence="1">
    <location>
        <begin position="1"/>
        <end position="23"/>
    </location>
</feature>
<dbReference type="EMBL" id="LVVM01003805">
    <property type="protein sequence ID" value="OJA14243.1"/>
    <property type="molecule type" value="Genomic_DNA"/>
</dbReference>
<dbReference type="AlphaFoldDB" id="A0A1J8Q2P9"/>
<evidence type="ECO:0000313" key="2">
    <source>
        <dbReference type="EMBL" id="OJA14243.1"/>
    </source>
</evidence>
<proteinExistence type="predicted"/>
<gene>
    <name evidence="2" type="ORF">AZE42_11300</name>
</gene>
<reference evidence="2 3" key="1">
    <citation type="submission" date="2016-03" db="EMBL/GenBank/DDBJ databases">
        <title>Comparative genomics of the ectomycorrhizal sister species Rhizopogon vinicolor and Rhizopogon vesiculosus (Basidiomycota: Boletales) reveals a divergence of the mating type B locus.</title>
        <authorList>
            <person name="Mujic A.B."/>
            <person name="Kuo A."/>
            <person name="Tritt A."/>
            <person name="Lipzen A."/>
            <person name="Chen C."/>
            <person name="Johnson J."/>
            <person name="Sharma A."/>
            <person name="Barry K."/>
            <person name="Grigoriev I.V."/>
            <person name="Spatafora J.W."/>
        </authorList>
    </citation>
    <scope>NUCLEOTIDE SEQUENCE [LARGE SCALE GENOMIC DNA]</scope>
    <source>
        <strain evidence="2 3">AM-OR11-056</strain>
    </source>
</reference>